<evidence type="ECO:0000259" key="1">
    <source>
        <dbReference type="Pfam" id="PF01433"/>
    </source>
</evidence>
<dbReference type="GO" id="GO:0004177">
    <property type="term" value="F:aminopeptidase activity"/>
    <property type="evidence" value="ECO:0007669"/>
    <property type="project" value="UniProtKB-KW"/>
</dbReference>
<dbReference type="Pfam" id="PF01433">
    <property type="entry name" value="Peptidase_M1"/>
    <property type="match status" value="1"/>
</dbReference>
<proteinExistence type="predicted"/>
<keyword evidence="3" id="KW-1185">Reference proteome</keyword>
<dbReference type="SUPFAM" id="SSF50156">
    <property type="entry name" value="PDZ domain-like"/>
    <property type="match status" value="1"/>
</dbReference>
<dbReference type="EMBL" id="JAYKLX010000008">
    <property type="protein sequence ID" value="MEB3347181.1"/>
    <property type="molecule type" value="Genomic_DNA"/>
</dbReference>
<accession>A0ABU5ZZ93</accession>
<evidence type="ECO:0000313" key="2">
    <source>
        <dbReference type="EMBL" id="MEB3347181.1"/>
    </source>
</evidence>
<name>A0ABU5ZZ93_9FLAO</name>
<keyword evidence="2" id="KW-0031">Aminopeptidase</keyword>
<reference evidence="2 3" key="1">
    <citation type="journal article" date="2013" name="Int. J. Syst. Evol. Microbiol.">
        <title>Aquimarina gracilis sp. nov., isolated from the gut microflora of a mussel, Mytilus coruscus, and emended description of Aquimarina spongiae.</title>
        <authorList>
            <person name="Park S.C."/>
            <person name="Choe H.N."/>
            <person name="Baik K.S."/>
            <person name="Seong C.N."/>
        </authorList>
    </citation>
    <scope>NUCLEOTIDE SEQUENCE [LARGE SCALE GENOMIC DNA]</scope>
    <source>
        <strain evidence="2 3">PSC32</strain>
    </source>
</reference>
<keyword evidence="2" id="KW-0645">Protease</keyword>
<dbReference type="InterPro" id="IPR014782">
    <property type="entry name" value="Peptidase_M1_dom"/>
</dbReference>
<dbReference type="Gene3D" id="1.10.390.10">
    <property type="entry name" value="Neutral Protease Domain 2"/>
    <property type="match status" value="1"/>
</dbReference>
<protein>
    <submittedName>
        <fullName evidence="2">M1 family aminopeptidase</fullName>
    </submittedName>
</protein>
<dbReference type="InterPro" id="IPR027268">
    <property type="entry name" value="Peptidase_M4/M1_CTD_sf"/>
</dbReference>
<dbReference type="Proteomes" id="UP001327027">
    <property type="component" value="Unassembled WGS sequence"/>
</dbReference>
<dbReference type="InterPro" id="IPR036034">
    <property type="entry name" value="PDZ_sf"/>
</dbReference>
<keyword evidence="2" id="KW-0378">Hydrolase</keyword>
<gene>
    <name evidence="2" type="ORF">U6A24_17030</name>
</gene>
<feature type="domain" description="Peptidase M1 membrane alanine aminopeptidase" evidence="1">
    <location>
        <begin position="257"/>
        <end position="448"/>
    </location>
</feature>
<sequence length="559" mass="65193">MPKNPYAGMLFLFLISIGLMQAQVPEINYEISKIDNDSISKIKVISSFKPNENGITKLYYSDRAWGQKDLYKCLESVKVLSEKGKIVKNKDSGWLMIEHPKKLKEISVEYILKQDTEKEMEMGKIYRPVIQEEYFHILSHNLFMIPETLDDIANVSLEWQNFPKNYTIHNSFGSNRRKQRMENMNLNDFISAIFLGGDYRVYPIKIEENNVYYATRGDWMSFQDSQIVGLLSNAIQFQRDFWNDHTQKYFTVTLSPSAYMENGSVLQGTSLTNSFQSSATNNKNTKLEKLTYLFNHELMHNWIGKIISNDNEVEQYWFSEGFTEYYTHKNIAKSKQNDEGVTYFTSELNEIIAGLYTSELGEEPNNKITEENFWGIKEYKDLPYNRGALFAFYLDQKIRKDSKDKHSLDNLMMDFLNDARETGQTISHDYFVKKANKYLDQDLSSFFDNHIEKGKLLKLAEIFSEFDLNYVKKAKVYDRGFTYSGDFVIESVNENSEAQKAGFKKGDIILEYSIHHDFSEPSVIKISRDGKKQEIAYYPFKEIELVQLETSQDISKLGL</sequence>
<organism evidence="2 3">
    <name type="scientific">Aquimarina gracilis</name>
    <dbReference type="NCBI Taxonomy" id="874422"/>
    <lineage>
        <taxon>Bacteria</taxon>
        <taxon>Pseudomonadati</taxon>
        <taxon>Bacteroidota</taxon>
        <taxon>Flavobacteriia</taxon>
        <taxon>Flavobacteriales</taxon>
        <taxon>Flavobacteriaceae</taxon>
        <taxon>Aquimarina</taxon>
    </lineage>
</organism>
<comment type="caution">
    <text evidence="2">The sequence shown here is derived from an EMBL/GenBank/DDBJ whole genome shotgun (WGS) entry which is preliminary data.</text>
</comment>
<dbReference type="RefSeq" id="WP_324181207.1">
    <property type="nucleotide sequence ID" value="NZ_BAABAW010000025.1"/>
</dbReference>
<evidence type="ECO:0000313" key="3">
    <source>
        <dbReference type="Proteomes" id="UP001327027"/>
    </source>
</evidence>
<dbReference type="SUPFAM" id="SSF55486">
    <property type="entry name" value="Metalloproteases ('zincins'), catalytic domain"/>
    <property type="match status" value="1"/>
</dbReference>